<dbReference type="Proteomes" id="UP000294650">
    <property type="component" value="Unassembled WGS sequence"/>
</dbReference>
<dbReference type="PROSITE" id="PS50850">
    <property type="entry name" value="MFS"/>
    <property type="match status" value="1"/>
</dbReference>
<feature type="transmembrane region" description="Helical" evidence="7">
    <location>
        <begin position="165"/>
        <end position="187"/>
    </location>
</feature>
<accession>A0A4R3N2J0</accession>
<protein>
    <submittedName>
        <fullName evidence="9">DHA1 family multidrug resistance protein B-like MFS transporter</fullName>
    </submittedName>
</protein>
<feature type="transmembrane region" description="Helical" evidence="7">
    <location>
        <begin position="75"/>
        <end position="93"/>
    </location>
</feature>
<evidence type="ECO:0000256" key="1">
    <source>
        <dbReference type="ARBA" id="ARBA00004651"/>
    </source>
</evidence>
<dbReference type="GO" id="GO:0022857">
    <property type="term" value="F:transmembrane transporter activity"/>
    <property type="evidence" value="ECO:0007669"/>
    <property type="project" value="InterPro"/>
</dbReference>
<evidence type="ECO:0000259" key="8">
    <source>
        <dbReference type="PROSITE" id="PS50850"/>
    </source>
</evidence>
<name>A0A4R3N2J0_9BACI</name>
<dbReference type="Pfam" id="PF07690">
    <property type="entry name" value="MFS_1"/>
    <property type="match status" value="2"/>
</dbReference>
<dbReference type="InterPro" id="IPR050171">
    <property type="entry name" value="MFS_Transporters"/>
</dbReference>
<dbReference type="InterPro" id="IPR011701">
    <property type="entry name" value="MFS"/>
</dbReference>
<keyword evidence="3" id="KW-1003">Cell membrane</keyword>
<dbReference type="InterPro" id="IPR005829">
    <property type="entry name" value="Sugar_transporter_CS"/>
</dbReference>
<comment type="caution">
    <text evidence="9">The sequence shown here is derived from an EMBL/GenBank/DDBJ whole genome shotgun (WGS) entry which is preliminary data.</text>
</comment>
<evidence type="ECO:0000313" key="10">
    <source>
        <dbReference type="Proteomes" id="UP000294650"/>
    </source>
</evidence>
<evidence type="ECO:0000256" key="2">
    <source>
        <dbReference type="ARBA" id="ARBA00022448"/>
    </source>
</evidence>
<feature type="transmembrane region" description="Helical" evidence="7">
    <location>
        <begin position="381"/>
        <end position="401"/>
    </location>
</feature>
<dbReference type="PROSITE" id="PS00216">
    <property type="entry name" value="SUGAR_TRANSPORT_1"/>
    <property type="match status" value="1"/>
</dbReference>
<dbReference type="PANTHER" id="PTHR23517">
    <property type="entry name" value="RESISTANCE PROTEIN MDTM, PUTATIVE-RELATED-RELATED"/>
    <property type="match status" value="1"/>
</dbReference>
<feature type="transmembrane region" description="Helical" evidence="7">
    <location>
        <begin position="15"/>
        <end position="36"/>
    </location>
</feature>
<gene>
    <name evidence="9" type="ORF">EDD68_10720</name>
</gene>
<feature type="transmembrane region" description="Helical" evidence="7">
    <location>
        <begin position="256"/>
        <end position="282"/>
    </location>
</feature>
<feature type="transmembrane region" description="Helical" evidence="7">
    <location>
        <begin position="105"/>
        <end position="126"/>
    </location>
</feature>
<sequence length="412" mass="46125">MTKFRDYHRNVKIRIAQIFLSDTVAGAIFPFLAIYFSDYFGAALTGILLIVNVVIAMFVGLYGGYYADLIGRKRLMVIAGLIRMFAFFVITAANSPWFTSPELTFFMTVIIWSSFGLDGPAAEAMLIDITKPDERKGVFALIYWSFNLAFAAGGVIGALMFADYLFILLLALSITIFLSNLLVIFFIEETLENPDLTKQKHVLGKMVKSYREVAGDKIFMLFVLAGLFIQSLELHLENYIAVRLHNEMPDQGLFGFQVTGVEMVGFLKSENTILVVLLTVFITRWVSKLNDGRTMIASIFIFTLGYAVVSYANNIWVLFIFMAMATIGELMRVPVQQDYLASIPPDHKRSSYLAVNGLLFYGASIISSLFVTLGAVFSSELMSIIIFGSGLIGLLMMKRIIPRLEERKANIQ</sequence>
<feature type="domain" description="Major facilitator superfamily (MFS) profile" evidence="8">
    <location>
        <begin position="1"/>
        <end position="405"/>
    </location>
</feature>
<evidence type="ECO:0000256" key="6">
    <source>
        <dbReference type="ARBA" id="ARBA00023136"/>
    </source>
</evidence>
<dbReference type="PANTHER" id="PTHR23517:SF3">
    <property type="entry name" value="INTEGRAL MEMBRANE TRANSPORT PROTEIN"/>
    <property type="match status" value="1"/>
</dbReference>
<evidence type="ECO:0000256" key="3">
    <source>
        <dbReference type="ARBA" id="ARBA00022475"/>
    </source>
</evidence>
<keyword evidence="4 7" id="KW-0812">Transmembrane</keyword>
<comment type="subcellular location">
    <subcellularLocation>
        <location evidence="1">Cell membrane</location>
        <topology evidence="1">Multi-pass membrane protein</topology>
    </subcellularLocation>
</comment>
<reference evidence="9 10" key="1">
    <citation type="submission" date="2019-03" db="EMBL/GenBank/DDBJ databases">
        <title>Genomic Encyclopedia of Type Strains, Phase IV (KMG-IV): sequencing the most valuable type-strain genomes for metagenomic binning, comparative biology and taxonomic classification.</title>
        <authorList>
            <person name="Goeker M."/>
        </authorList>
    </citation>
    <scope>NUCLEOTIDE SEQUENCE [LARGE SCALE GENOMIC DNA]</scope>
    <source>
        <strain evidence="9 10">DSM 25894</strain>
    </source>
</reference>
<feature type="transmembrane region" description="Helical" evidence="7">
    <location>
        <begin position="138"/>
        <end position="159"/>
    </location>
</feature>
<keyword evidence="2" id="KW-0813">Transport</keyword>
<feature type="transmembrane region" description="Helical" evidence="7">
    <location>
        <begin position="352"/>
        <end position="375"/>
    </location>
</feature>
<dbReference type="CDD" id="cd17329">
    <property type="entry name" value="MFS_MdtH_MDR_like"/>
    <property type="match status" value="1"/>
</dbReference>
<dbReference type="InterPro" id="IPR020846">
    <property type="entry name" value="MFS_dom"/>
</dbReference>
<dbReference type="EMBL" id="SMAN01000007">
    <property type="protein sequence ID" value="TCT23308.1"/>
    <property type="molecule type" value="Genomic_DNA"/>
</dbReference>
<proteinExistence type="predicted"/>
<feature type="transmembrane region" description="Helical" evidence="7">
    <location>
        <begin position="42"/>
        <end position="63"/>
    </location>
</feature>
<keyword evidence="10" id="KW-1185">Reference proteome</keyword>
<dbReference type="SUPFAM" id="SSF103473">
    <property type="entry name" value="MFS general substrate transporter"/>
    <property type="match status" value="1"/>
</dbReference>
<dbReference type="RefSeq" id="WP_165902087.1">
    <property type="nucleotide sequence ID" value="NZ_SMAN01000007.1"/>
</dbReference>
<organism evidence="9 10">
    <name type="scientific">Melghiribacillus thermohalophilus</name>
    <dbReference type="NCBI Taxonomy" id="1324956"/>
    <lineage>
        <taxon>Bacteria</taxon>
        <taxon>Bacillati</taxon>
        <taxon>Bacillota</taxon>
        <taxon>Bacilli</taxon>
        <taxon>Bacillales</taxon>
        <taxon>Bacillaceae</taxon>
        <taxon>Melghiribacillus</taxon>
    </lineage>
</organism>
<evidence type="ECO:0000256" key="4">
    <source>
        <dbReference type="ARBA" id="ARBA00022692"/>
    </source>
</evidence>
<dbReference type="AlphaFoldDB" id="A0A4R3N2J0"/>
<evidence type="ECO:0000313" key="9">
    <source>
        <dbReference type="EMBL" id="TCT23308.1"/>
    </source>
</evidence>
<feature type="transmembrane region" description="Helical" evidence="7">
    <location>
        <begin position="294"/>
        <end position="309"/>
    </location>
</feature>
<dbReference type="GO" id="GO:0005886">
    <property type="term" value="C:plasma membrane"/>
    <property type="evidence" value="ECO:0007669"/>
    <property type="project" value="UniProtKB-SubCell"/>
</dbReference>
<keyword evidence="5 7" id="KW-1133">Transmembrane helix</keyword>
<evidence type="ECO:0000256" key="7">
    <source>
        <dbReference type="SAM" id="Phobius"/>
    </source>
</evidence>
<dbReference type="InterPro" id="IPR036259">
    <property type="entry name" value="MFS_trans_sf"/>
</dbReference>
<dbReference type="Gene3D" id="1.20.1250.20">
    <property type="entry name" value="MFS general substrate transporter like domains"/>
    <property type="match status" value="1"/>
</dbReference>
<keyword evidence="6 7" id="KW-0472">Membrane</keyword>
<evidence type="ECO:0000256" key="5">
    <source>
        <dbReference type="ARBA" id="ARBA00022989"/>
    </source>
</evidence>